<dbReference type="Pfam" id="PF20509">
    <property type="entry name" value="DUF6735"/>
    <property type="match status" value="1"/>
</dbReference>
<keyword evidence="2" id="KW-1185">Reference proteome</keyword>
<name>R4TG93_9CAUD</name>
<evidence type="ECO:0000313" key="2">
    <source>
        <dbReference type="Proteomes" id="UP000203112"/>
    </source>
</evidence>
<dbReference type="GeneID" id="16194285"/>
<protein>
    <submittedName>
        <fullName evidence="1">Uncharacterized protein</fullName>
    </submittedName>
</protein>
<dbReference type="RefSeq" id="YP_008060396.1">
    <property type="nucleotide sequence ID" value="NC_021340.1"/>
</dbReference>
<accession>R4TG93</accession>
<sequence length="207" mass="23415">MGHRASVAYVREDDTVQAHYSHWGALEARLAFQTTFDRERPYGAPGEDADRQRLLESLTSEERSREVFDYENLGGDRVGDVAEGPYDSFPDLETWAAEGVNFLHHEAAYVIDPRGIGEPDEPWPVRAFDTMWYKGPSESPDGWGDTGILVELERGPEWGQFAHGSDEDPAPDNGMEREDWVNAALEWLGTDTRRIPDFSPFPEDNRA</sequence>
<proteinExistence type="predicted"/>
<gene>
    <name evidence="1" type="primary">87</name>
    <name evidence="1" type="ORF">HHTV2_87</name>
</gene>
<reference evidence="1 2" key="1">
    <citation type="submission" date="2012-12" db="EMBL/GenBank/DDBJ databases">
        <authorList>
            <person name="Sencilo A."/>
            <person name="Jacobs-Sera D."/>
            <person name="Russell D.A."/>
            <person name="Ko C."/>
            <person name="Atanasova N."/>
            <person name="Osterlund E."/>
            <person name="Oksanen H.M."/>
            <person name="Bamford D.H."/>
            <person name="Hatfull G.F."/>
            <person name="Roine E."/>
            <person name="Hendrix R.W."/>
        </authorList>
    </citation>
    <scope>NUCLEOTIDE SEQUENCE [LARGE SCALE GENOMIC DNA]</scope>
</reference>
<dbReference type="EMBL" id="KC292024">
    <property type="protein sequence ID" value="AGM11251.1"/>
    <property type="molecule type" value="Genomic_DNA"/>
</dbReference>
<organism evidence="1 2">
    <name type="scientific">Haloarcula hispanica tailed virus 2</name>
    <dbReference type="NCBI Taxonomy" id="1273751"/>
    <lineage>
        <taxon>Viruses</taxon>
        <taxon>Duplodnaviria</taxon>
        <taxon>Heunggongvirae</taxon>
        <taxon>Uroviricota</taxon>
        <taxon>Caudoviricetes</taxon>
        <taxon>Saparoviridae</taxon>
        <taxon>Halohivirus</taxon>
        <taxon>Halohivirus suolae</taxon>
        <taxon>Halohivirus HHTV2</taxon>
    </lineage>
</organism>
<evidence type="ECO:0000313" key="1">
    <source>
        <dbReference type="EMBL" id="AGM11251.1"/>
    </source>
</evidence>
<dbReference type="InterPro" id="IPR046622">
    <property type="entry name" value="DUF6735"/>
</dbReference>
<dbReference type="KEGG" id="vg:16194285"/>
<dbReference type="Proteomes" id="UP000203112">
    <property type="component" value="Segment"/>
</dbReference>